<evidence type="ECO:0000313" key="3">
    <source>
        <dbReference type="Proteomes" id="UP001595937"/>
    </source>
</evidence>
<comment type="caution">
    <text evidence="2">The sequence shown here is derived from an EMBL/GenBank/DDBJ whole genome shotgun (WGS) entry which is preliminary data.</text>
</comment>
<organism evidence="2 3">
    <name type="scientific">Brachybacterium tyrofermentans</name>
    <dbReference type="NCBI Taxonomy" id="47848"/>
    <lineage>
        <taxon>Bacteria</taxon>
        <taxon>Bacillati</taxon>
        <taxon>Actinomycetota</taxon>
        <taxon>Actinomycetes</taxon>
        <taxon>Micrococcales</taxon>
        <taxon>Dermabacteraceae</taxon>
        <taxon>Brachybacterium</taxon>
    </lineage>
</organism>
<keyword evidence="3" id="KW-1185">Reference proteome</keyword>
<feature type="compositionally biased region" description="Basic residues" evidence="1">
    <location>
        <begin position="176"/>
        <end position="189"/>
    </location>
</feature>
<feature type="compositionally biased region" description="Basic and acidic residues" evidence="1">
    <location>
        <begin position="149"/>
        <end position="162"/>
    </location>
</feature>
<dbReference type="Proteomes" id="UP001595937">
    <property type="component" value="Unassembled WGS sequence"/>
</dbReference>
<name>A0ABW0FCC0_9MICO</name>
<dbReference type="EMBL" id="JBHSLN010000003">
    <property type="protein sequence ID" value="MFC5295975.1"/>
    <property type="molecule type" value="Genomic_DNA"/>
</dbReference>
<evidence type="ECO:0008006" key="4">
    <source>
        <dbReference type="Google" id="ProtNLM"/>
    </source>
</evidence>
<sequence length="189" mass="21070">MEINPYESRLRMLQQIDGVQMQREASPDEETAGCPGCPYFWTCPVPHRGEEVKAPVDIEFADVEDVLGPRAAYAPRDESDVGWTDDWVDEDGLRVEEPGSPELLGSPELPGSTEFPGSTDLRAGLDDPDRPSEPADDVNGEDDENGEDGDVREAPSSAERRGRTSPRRSAAPAERGRRRASRWNFFRRR</sequence>
<evidence type="ECO:0000256" key="1">
    <source>
        <dbReference type="SAM" id="MobiDB-lite"/>
    </source>
</evidence>
<feature type="compositionally biased region" description="Basic and acidic residues" evidence="1">
    <location>
        <begin position="123"/>
        <end position="133"/>
    </location>
</feature>
<feature type="compositionally biased region" description="Acidic residues" evidence="1">
    <location>
        <begin position="134"/>
        <end position="148"/>
    </location>
</feature>
<proteinExistence type="predicted"/>
<dbReference type="RefSeq" id="WP_343925317.1">
    <property type="nucleotide sequence ID" value="NZ_BAAAIR010000045.1"/>
</dbReference>
<accession>A0ABW0FCC0</accession>
<evidence type="ECO:0000313" key="2">
    <source>
        <dbReference type="EMBL" id="MFC5295975.1"/>
    </source>
</evidence>
<gene>
    <name evidence="2" type="ORF">ACFPK8_00440</name>
</gene>
<feature type="region of interest" description="Disordered" evidence="1">
    <location>
        <begin position="71"/>
        <end position="189"/>
    </location>
</feature>
<dbReference type="GeneID" id="303298293"/>
<reference evidence="3" key="1">
    <citation type="journal article" date="2019" name="Int. J. Syst. Evol. Microbiol.">
        <title>The Global Catalogue of Microorganisms (GCM) 10K type strain sequencing project: providing services to taxonomists for standard genome sequencing and annotation.</title>
        <authorList>
            <consortium name="The Broad Institute Genomics Platform"/>
            <consortium name="The Broad Institute Genome Sequencing Center for Infectious Disease"/>
            <person name="Wu L."/>
            <person name="Ma J."/>
        </authorList>
    </citation>
    <scope>NUCLEOTIDE SEQUENCE [LARGE SCALE GENOMIC DNA]</scope>
    <source>
        <strain evidence="3">CGMCC 1.16455</strain>
    </source>
</reference>
<protein>
    <recommendedName>
        <fullName evidence="4">PD-(D/E)XK endonuclease-like domain-containing protein</fullName>
    </recommendedName>
</protein>